<evidence type="ECO:0000313" key="2">
    <source>
        <dbReference type="EMBL" id="PIN24803.1"/>
    </source>
</evidence>
<comment type="caution">
    <text evidence="2">The sequence shown here is derived from an EMBL/GenBank/DDBJ whole genome shotgun (WGS) entry which is preliminary data.</text>
</comment>
<dbReference type="InterPro" id="IPR044982">
    <property type="entry name" value="AtOFT1-like"/>
</dbReference>
<protein>
    <submittedName>
        <fullName evidence="2">Uncharacterized protein</fullName>
    </submittedName>
</protein>
<reference evidence="3" key="1">
    <citation type="journal article" date="2018" name="Gigascience">
        <title>Genome assembly of the Pink Ipe (Handroanthus impetiginosus, Bignoniaceae), a highly valued, ecologically keystone Neotropical timber forest tree.</title>
        <authorList>
            <person name="Silva-Junior O.B."/>
            <person name="Grattapaglia D."/>
            <person name="Novaes E."/>
            <person name="Collevatti R.G."/>
        </authorList>
    </citation>
    <scope>NUCLEOTIDE SEQUENCE [LARGE SCALE GENOMIC DNA]</scope>
    <source>
        <strain evidence="3">cv. UFG-1</strain>
    </source>
</reference>
<evidence type="ECO:0000256" key="1">
    <source>
        <dbReference type="SAM" id="Phobius"/>
    </source>
</evidence>
<dbReference type="AlphaFoldDB" id="A0A2G9I4W9"/>
<gene>
    <name evidence="2" type="ORF">CDL12_02457</name>
</gene>
<keyword evidence="1" id="KW-1133">Transmembrane helix</keyword>
<keyword evidence="1" id="KW-0812">Transmembrane</keyword>
<feature type="transmembrane region" description="Helical" evidence="1">
    <location>
        <begin position="12"/>
        <end position="33"/>
    </location>
</feature>
<dbReference type="PANTHER" id="PTHR37220:SF1">
    <property type="entry name" value="O-FUCOSYLTRANSFERASE 23"/>
    <property type="match status" value="1"/>
</dbReference>
<evidence type="ECO:0000313" key="3">
    <source>
        <dbReference type="Proteomes" id="UP000231279"/>
    </source>
</evidence>
<dbReference type="STRING" id="429701.A0A2G9I4W9"/>
<dbReference type="GO" id="GO:0009875">
    <property type="term" value="P:pollen-pistil interaction"/>
    <property type="evidence" value="ECO:0007669"/>
    <property type="project" value="InterPro"/>
</dbReference>
<dbReference type="Proteomes" id="UP000231279">
    <property type="component" value="Unassembled WGS sequence"/>
</dbReference>
<dbReference type="EMBL" id="NKXS01000353">
    <property type="protein sequence ID" value="PIN24803.1"/>
    <property type="molecule type" value="Genomic_DNA"/>
</dbReference>
<keyword evidence="1" id="KW-0472">Membrane</keyword>
<proteinExistence type="predicted"/>
<accession>A0A2G9I4W9</accession>
<name>A0A2G9I4W9_9LAMI</name>
<dbReference type="PANTHER" id="PTHR37220">
    <property type="entry name" value="O-FUCOSYLTRANSFERASE 23"/>
    <property type="match status" value="1"/>
</dbReference>
<organism evidence="2 3">
    <name type="scientific">Handroanthus impetiginosus</name>
    <dbReference type="NCBI Taxonomy" id="429701"/>
    <lineage>
        <taxon>Eukaryota</taxon>
        <taxon>Viridiplantae</taxon>
        <taxon>Streptophyta</taxon>
        <taxon>Embryophyta</taxon>
        <taxon>Tracheophyta</taxon>
        <taxon>Spermatophyta</taxon>
        <taxon>Magnoliopsida</taxon>
        <taxon>eudicotyledons</taxon>
        <taxon>Gunneridae</taxon>
        <taxon>Pentapetalae</taxon>
        <taxon>asterids</taxon>
        <taxon>lamiids</taxon>
        <taxon>Lamiales</taxon>
        <taxon>Bignoniaceae</taxon>
        <taxon>Crescentiina</taxon>
        <taxon>Tabebuia alliance</taxon>
        <taxon>Handroanthus</taxon>
    </lineage>
</organism>
<keyword evidence="3" id="KW-1185">Reference proteome</keyword>
<sequence length="92" mass="10315">MDLLCFKHLRSSALLLNSLACKFVIFFVIALVFRSVYLPRLSSSGSIEQSNIFPVTVHSGKSKFVEVPQIIWGLNNQKIAFARAYGLLMPII</sequence>